<dbReference type="PANTHER" id="PTHR40763">
    <property type="entry name" value="MEMBRANE PROTEIN-RELATED"/>
    <property type="match status" value="1"/>
</dbReference>
<dbReference type="Proteomes" id="UP000198215">
    <property type="component" value="Chromosome I"/>
</dbReference>
<evidence type="ECO:0000313" key="4">
    <source>
        <dbReference type="EMBL" id="SCG55466.1"/>
    </source>
</evidence>
<dbReference type="Pfam" id="PF08044">
    <property type="entry name" value="DUF1707"/>
    <property type="match status" value="1"/>
</dbReference>
<evidence type="ECO:0000259" key="3">
    <source>
        <dbReference type="Pfam" id="PF08044"/>
    </source>
</evidence>
<feature type="transmembrane region" description="Helical" evidence="2">
    <location>
        <begin position="122"/>
        <end position="140"/>
    </location>
</feature>
<name>A0A1C5ICF8_9ACTN</name>
<evidence type="ECO:0000256" key="2">
    <source>
        <dbReference type="SAM" id="Phobius"/>
    </source>
</evidence>
<keyword evidence="2" id="KW-0472">Membrane</keyword>
<feature type="compositionally biased region" description="Basic residues" evidence="1">
    <location>
        <begin position="145"/>
        <end position="168"/>
    </location>
</feature>
<feature type="region of interest" description="Disordered" evidence="1">
    <location>
        <begin position="141"/>
        <end position="180"/>
    </location>
</feature>
<organism evidence="4 5">
    <name type="scientific">Micromonospora coxensis</name>
    <dbReference type="NCBI Taxonomy" id="356852"/>
    <lineage>
        <taxon>Bacteria</taxon>
        <taxon>Bacillati</taxon>
        <taxon>Actinomycetota</taxon>
        <taxon>Actinomycetes</taxon>
        <taxon>Micromonosporales</taxon>
        <taxon>Micromonosporaceae</taxon>
        <taxon>Micromonospora</taxon>
    </lineage>
</organism>
<keyword evidence="2" id="KW-1133">Transmembrane helix</keyword>
<accession>A0A1C5ICF8</accession>
<dbReference type="InterPro" id="IPR012551">
    <property type="entry name" value="DUF1707_SHOCT-like"/>
</dbReference>
<sequence length="180" mass="19941">MRATDGDRQTVADRLRVAVDEGRLSLAEYDERLQRAYGARTYGELDAVLADLPGARVGEVAVPDRGLPAVPGPGEGRRSATAAWLVALWEPYLKVVGIVVAVWAVTGVLAGELLYFWPGWVAGPWGAVLLVRTVGGLASGEPRRRAAKRDRRRRARAAKRDRRRQARAVQREHRRRELTD</sequence>
<dbReference type="AlphaFoldDB" id="A0A1C5ICF8"/>
<dbReference type="EMBL" id="LT607753">
    <property type="protein sequence ID" value="SCG55466.1"/>
    <property type="molecule type" value="Genomic_DNA"/>
</dbReference>
<keyword evidence="2" id="KW-0812">Transmembrane</keyword>
<gene>
    <name evidence="4" type="ORF">GA0070614_2506</name>
</gene>
<feature type="compositionally biased region" description="Basic and acidic residues" evidence="1">
    <location>
        <begin position="169"/>
        <end position="180"/>
    </location>
</feature>
<protein>
    <recommendedName>
        <fullName evidence="3">DUF1707 domain-containing protein</fullName>
    </recommendedName>
</protein>
<dbReference type="PANTHER" id="PTHR40763:SF4">
    <property type="entry name" value="DUF1707 DOMAIN-CONTAINING PROTEIN"/>
    <property type="match status" value="1"/>
</dbReference>
<evidence type="ECO:0000313" key="5">
    <source>
        <dbReference type="Proteomes" id="UP000198215"/>
    </source>
</evidence>
<proteinExistence type="predicted"/>
<reference evidence="5" key="1">
    <citation type="submission" date="2016-06" db="EMBL/GenBank/DDBJ databases">
        <authorList>
            <person name="Varghese N."/>
            <person name="Submissions Spin"/>
        </authorList>
    </citation>
    <scope>NUCLEOTIDE SEQUENCE [LARGE SCALE GENOMIC DNA]</scope>
    <source>
        <strain evidence="5">DSM 45161</strain>
    </source>
</reference>
<feature type="domain" description="DUF1707" evidence="3">
    <location>
        <begin position="1"/>
        <end position="53"/>
    </location>
</feature>
<feature type="transmembrane region" description="Helical" evidence="2">
    <location>
        <begin position="95"/>
        <end position="116"/>
    </location>
</feature>
<keyword evidence="5" id="KW-1185">Reference proteome</keyword>
<evidence type="ECO:0000256" key="1">
    <source>
        <dbReference type="SAM" id="MobiDB-lite"/>
    </source>
</evidence>